<evidence type="ECO:0000313" key="1">
    <source>
        <dbReference type="EMBL" id="CRK83347.1"/>
    </source>
</evidence>
<dbReference type="Pfam" id="PF25753">
    <property type="entry name" value="SF0329"/>
    <property type="match status" value="1"/>
</dbReference>
<reference evidence="2" key="1">
    <citation type="submission" date="2015-05" db="EMBL/GenBank/DDBJ databases">
        <authorList>
            <person name="Urmite Genomes"/>
        </authorList>
    </citation>
    <scope>NUCLEOTIDE SEQUENCE [LARGE SCALE GENOMIC DNA]</scope>
    <source>
        <strain evidence="2">LF1</strain>
    </source>
</reference>
<evidence type="ECO:0000313" key="2">
    <source>
        <dbReference type="Proteomes" id="UP000199087"/>
    </source>
</evidence>
<accession>A0A0U1NZC5</accession>
<proteinExistence type="predicted"/>
<gene>
    <name evidence="1" type="ORF">BN000_03311</name>
</gene>
<protein>
    <submittedName>
        <fullName evidence="1">Uncharacterized protein</fullName>
    </submittedName>
</protein>
<sequence>MTCSKTKKKLESCLCESLKKHIPYYETSYNTPMGEPQRVATYVATSFKVEQFIKLKAILILELRNFLWKARDKRLASLL</sequence>
<dbReference type="InterPro" id="IPR057955">
    <property type="entry name" value="SF0329-like"/>
</dbReference>
<dbReference type="EMBL" id="CVRB01000003">
    <property type="protein sequence ID" value="CRK83347.1"/>
    <property type="molecule type" value="Genomic_DNA"/>
</dbReference>
<keyword evidence="2" id="KW-1185">Reference proteome</keyword>
<name>A0A0U1NZC5_9BACI</name>
<dbReference type="AlphaFoldDB" id="A0A0U1NZC5"/>
<organism evidence="1 2">
    <name type="scientific">Neobacillus massiliamazoniensis</name>
    <dbReference type="NCBI Taxonomy" id="1499688"/>
    <lineage>
        <taxon>Bacteria</taxon>
        <taxon>Bacillati</taxon>
        <taxon>Bacillota</taxon>
        <taxon>Bacilli</taxon>
        <taxon>Bacillales</taxon>
        <taxon>Bacillaceae</taxon>
        <taxon>Neobacillus</taxon>
    </lineage>
</organism>
<dbReference type="Proteomes" id="UP000199087">
    <property type="component" value="Unassembled WGS sequence"/>
</dbReference>